<dbReference type="GO" id="GO:0009055">
    <property type="term" value="F:electron transfer activity"/>
    <property type="evidence" value="ECO:0007669"/>
    <property type="project" value="InterPro"/>
</dbReference>
<sequence length="36" mass="4134">MEFRSGKEDNALMTKHAMGYTDAQMRALSAWLSTQR</sequence>
<proteinExistence type="predicted"/>
<dbReference type="AlphaFoldDB" id="A0A7Y9U8K3"/>
<organism evidence="1 2">
    <name type="scientific">Sphaerotilus montanus</name>
    <dbReference type="NCBI Taxonomy" id="522889"/>
    <lineage>
        <taxon>Bacteria</taxon>
        <taxon>Pseudomonadati</taxon>
        <taxon>Pseudomonadota</taxon>
        <taxon>Betaproteobacteria</taxon>
        <taxon>Burkholderiales</taxon>
        <taxon>Sphaerotilaceae</taxon>
        <taxon>Sphaerotilus</taxon>
    </lineage>
</organism>
<evidence type="ECO:0000313" key="1">
    <source>
        <dbReference type="EMBL" id="NYG34962.1"/>
    </source>
</evidence>
<protein>
    <submittedName>
        <fullName evidence="1">Cytochrome c553</fullName>
    </submittedName>
</protein>
<dbReference type="EMBL" id="JACCFH010000001">
    <property type="protein sequence ID" value="NYG34962.1"/>
    <property type="molecule type" value="Genomic_DNA"/>
</dbReference>
<dbReference type="Gene3D" id="1.10.760.10">
    <property type="entry name" value="Cytochrome c-like domain"/>
    <property type="match status" value="1"/>
</dbReference>
<comment type="caution">
    <text evidence="1">The sequence shown here is derived from an EMBL/GenBank/DDBJ whole genome shotgun (WGS) entry which is preliminary data.</text>
</comment>
<gene>
    <name evidence="1" type="ORF">BDD16_003948</name>
</gene>
<accession>A0A7Y9U8K3</accession>
<reference evidence="1 2" key="1">
    <citation type="submission" date="2020-07" db="EMBL/GenBank/DDBJ databases">
        <title>Genomic Encyclopedia of Archaeal and Bacterial Type Strains, Phase II (KMG-II): from individual species to whole genera.</title>
        <authorList>
            <person name="Goeker M."/>
        </authorList>
    </citation>
    <scope>NUCLEOTIDE SEQUENCE [LARGE SCALE GENOMIC DNA]</scope>
    <source>
        <strain evidence="1 2">DSM 21226</strain>
    </source>
</reference>
<dbReference type="GO" id="GO:0020037">
    <property type="term" value="F:heme binding"/>
    <property type="evidence" value="ECO:0007669"/>
    <property type="project" value="InterPro"/>
</dbReference>
<dbReference type="Proteomes" id="UP000518288">
    <property type="component" value="Unassembled WGS sequence"/>
</dbReference>
<evidence type="ECO:0000313" key="2">
    <source>
        <dbReference type="Proteomes" id="UP000518288"/>
    </source>
</evidence>
<name>A0A7Y9U8K3_9BURK</name>
<keyword evidence="2" id="KW-1185">Reference proteome</keyword>
<dbReference type="InterPro" id="IPR036909">
    <property type="entry name" value="Cyt_c-like_dom_sf"/>
</dbReference>